<protein>
    <submittedName>
        <fullName evidence="2">Uncharacterized protein</fullName>
    </submittedName>
</protein>
<gene>
    <name evidence="2" type="ORF">CHS0354_014845</name>
</gene>
<keyword evidence="3" id="KW-1185">Reference proteome</keyword>
<feature type="compositionally biased region" description="Low complexity" evidence="1">
    <location>
        <begin position="66"/>
        <end position="76"/>
    </location>
</feature>
<reference evidence="2" key="3">
    <citation type="submission" date="2023-05" db="EMBL/GenBank/DDBJ databases">
        <authorList>
            <person name="Smith C.H."/>
        </authorList>
    </citation>
    <scope>NUCLEOTIDE SEQUENCE</scope>
    <source>
        <strain evidence="2">CHS0354</strain>
        <tissue evidence="2">Mantle</tissue>
    </source>
</reference>
<dbReference type="EMBL" id="JAEAOA010000907">
    <property type="protein sequence ID" value="KAK3580367.1"/>
    <property type="molecule type" value="Genomic_DNA"/>
</dbReference>
<sequence>MKYIHPLPGPPEPSTSCEIPKTFFPPGQETPTYQLMNSSTIYPWITELEDYPTGPKGKQPRKGGIKAKSSAKQLASKQRHVTIWSDHIPTITHTWTSRTEVSQHRQPHWVNYTKYRRTQNNPTKQKYLHSQRQLRKDKGYLDNGKGTAEVSTPIMQNLPLPSQTQIKHRT</sequence>
<evidence type="ECO:0000313" key="2">
    <source>
        <dbReference type="EMBL" id="KAK3580367.1"/>
    </source>
</evidence>
<reference evidence="2" key="1">
    <citation type="journal article" date="2021" name="Genome Biol. Evol.">
        <title>A High-Quality Reference Genome for a Parasitic Bivalve with Doubly Uniparental Inheritance (Bivalvia: Unionida).</title>
        <authorList>
            <person name="Smith C.H."/>
        </authorList>
    </citation>
    <scope>NUCLEOTIDE SEQUENCE</scope>
    <source>
        <strain evidence="2">CHS0354</strain>
    </source>
</reference>
<feature type="compositionally biased region" description="Polar residues" evidence="1">
    <location>
        <begin position="149"/>
        <end position="170"/>
    </location>
</feature>
<dbReference type="AlphaFoldDB" id="A0AAE0VKN0"/>
<name>A0AAE0VKN0_9BIVA</name>
<evidence type="ECO:0000313" key="3">
    <source>
        <dbReference type="Proteomes" id="UP001195483"/>
    </source>
</evidence>
<comment type="caution">
    <text evidence="2">The sequence shown here is derived from an EMBL/GenBank/DDBJ whole genome shotgun (WGS) entry which is preliminary data.</text>
</comment>
<reference evidence="2" key="2">
    <citation type="journal article" date="2021" name="Genome Biol. Evol.">
        <title>Developing a high-quality reference genome for a parasitic bivalve with doubly uniparental inheritance (Bivalvia: Unionida).</title>
        <authorList>
            <person name="Smith C.H."/>
        </authorList>
    </citation>
    <scope>NUCLEOTIDE SEQUENCE</scope>
    <source>
        <strain evidence="2">CHS0354</strain>
        <tissue evidence="2">Mantle</tissue>
    </source>
</reference>
<accession>A0AAE0VKN0</accession>
<evidence type="ECO:0000256" key="1">
    <source>
        <dbReference type="SAM" id="MobiDB-lite"/>
    </source>
</evidence>
<organism evidence="2 3">
    <name type="scientific">Potamilus streckersoni</name>
    <dbReference type="NCBI Taxonomy" id="2493646"/>
    <lineage>
        <taxon>Eukaryota</taxon>
        <taxon>Metazoa</taxon>
        <taxon>Spiralia</taxon>
        <taxon>Lophotrochozoa</taxon>
        <taxon>Mollusca</taxon>
        <taxon>Bivalvia</taxon>
        <taxon>Autobranchia</taxon>
        <taxon>Heteroconchia</taxon>
        <taxon>Palaeoheterodonta</taxon>
        <taxon>Unionida</taxon>
        <taxon>Unionoidea</taxon>
        <taxon>Unionidae</taxon>
        <taxon>Ambleminae</taxon>
        <taxon>Lampsilini</taxon>
        <taxon>Potamilus</taxon>
    </lineage>
</organism>
<feature type="region of interest" description="Disordered" evidence="1">
    <location>
        <begin position="51"/>
        <end position="78"/>
    </location>
</feature>
<proteinExistence type="predicted"/>
<dbReference type="Proteomes" id="UP001195483">
    <property type="component" value="Unassembled WGS sequence"/>
</dbReference>
<feature type="region of interest" description="Disordered" evidence="1">
    <location>
        <begin position="120"/>
        <end position="170"/>
    </location>
</feature>